<proteinExistence type="predicted"/>
<sequence length="121" mass="12782">MPIWILPPQATITGARAMSGTVWLRISQGSTARSATWSLCMSRAMRKPTTDPMAQPTAATPRLLRAAPMTAIHTGGEPAEVLTGSTARVSMSTRCGIERSSVFGRMLVPKNSTPATGPMAL</sequence>
<gene>
    <name evidence="1" type="ORF">B7R25_04490</name>
</gene>
<name>A0A3E0WEE8_9MICO</name>
<dbReference type="Proteomes" id="UP000257080">
    <property type="component" value="Unassembled WGS sequence"/>
</dbReference>
<reference evidence="1 2" key="1">
    <citation type="submission" date="2017-04" db="EMBL/GenBank/DDBJ databases">
        <title>Comparative genome analysis of Subtercola boreus.</title>
        <authorList>
            <person name="Cho Y.-J."/>
            <person name="Cho A."/>
            <person name="Kim O.-S."/>
            <person name="Lee J.-I."/>
        </authorList>
    </citation>
    <scope>NUCLEOTIDE SEQUENCE [LARGE SCALE GENOMIC DNA]</scope>
    <source>
        <strain evidence="1 2">P28004</strain>
    </source>
</reference>
<comment type="caution">
    <text evidence="1">The sequence shown here is derived from an EMBL/GenBank/DDBJ whole genome shotgun (WGS) entry which is preliminary data.</text>
</comment>
<evidence type="ECO:0000313" key="1">
    <source>
        <dbReference type="EMBL" id="RFA28482.1"/>
    </source>
</evidence>
<dbReference type="EMBL" id="NBXE01000009">
    <property type="protein sequence ID" value="RFA28482.1"/>
    <property type="molecule type" value="Genomic_DNA"/>
</dbReference>
<evidence type="ECO:0000313" key="2">
    <source>
        <dbReference type="Proteomes" id="UP000257080"/>
    </source>
</evidence>
<protein>
    <submittedName>
        <fullName evidence="1">Uncharacterized protein</fullName>
    </submittedName>
</protein>
<dbReference type="AlphaFoldDB" id="A0A3E0WEE8"/>
<organism evidence="1 2">
    <name type="scientific">Subtercola boreus</name>
    <dbReference type="NCBI Taxonomy" id="120213"/>
    <lineage>
        <taxon>Bacteria</taxon>
        <taxon>Bacillati</taxon>
        <taxon>Actinomycetota</taxon>
        <taxon>Actinomycetes</taxon>
        <taxon>Micrococcales</taxon>
        <taxon>Microbacteriaceae</taxon>
        <taxon>Subtercola</taxon>
    </lineage>
</organism>
<accession>A0A3E0WEE8</accession>